<reference evidence="3 4" key="1">
    <citation type="submission" date="2020-08" db="EMBL/GenBank/DDBJ databases">
        <title>Plant Genome Project.</title>
        <authorList>
            <person name="Zhang R.-G."/>
        </authorList>
    </citation>
    <scope>NUCLEOTIDE SEQUENCE [LARGE SCALE GENOMIC DNA]</scope>
    <source>
        <tissue evidence="3">Rhizome</tissue>
    </source>
</reference>
<proteinExistence type="predicted"/>
<evidence type="ECO:0000313" key="4">
    <source>
        <dbReference type="Proteomes" id="UP000734854"/>
    </source>
</evidence>
<accession>A0A8J5GQH1</accession>
<dbReference type="Proteomes" id="UP000734854">
    <property type="component" value="Unassembled WGS sequence"/>
</dbReference>
<evidence type="ECO:0000259" key="2">
    <source>
        <dbReference type="Pfam" id="PF05641"/>
    </source>
</evidence>
<dbReference type="PANTHER" id="PTHR31917">
    <property type="entry name" value="AGENET DOMAIN-CONTAINING PROTEIN-RELATED"/>
    <property type="match status" value="1"/>
</dbReference>
<dbReference type="AlphaFoldDB" id="A0A8J5GQH1"/>
<feature type="compositionally biased region" description="Low complexity" evidence="1">
    <location>
        <begin position="202"/>
        <end position="236"/>
    </location>
</feature>
<feature type="domain" description="Agenet-like" evidence="2">
    <location>
        <begin position="76"/>
        <end position="105"/>
    </location>
</feature>
<gene>
    <name evidence="3" type="ORF">ZIOFF_031163</name>
</gene>
<protein>
    <recommendedName>
        <fullName evidence="2">Agenet-like domain-containing protein</fullName>
    </recommendedName>
</protein>
<dbReference type="EMBL" id="JACMSC010000008">
    <property type="protein sequence ID" value="KAG6513017.1"/>
    <property type="molecule type" value="Genomic_DNA"/>
</dbReference>
<evidence type="ECO:0000256" key="1">
    <source>
        <dbReference type="SAM" id="MobiDB-lite"/>
    </source>
</evidence>
<dbReference type="Pfam" id="PF05641">
    <property type="entry name" value="Agenet"/>
    <property type="match status" value="2"/>
</dbReference>
<evidence type="ECO:0000313" key="3">
    <source>
        <dbReference type="EMBL" id="KAG6513017.1"/>
    </source>
</evidence>
<keyword evidence="4" id="KW-1185">Reference proteome</keyword>
<sequence length="236" mass="27445">MATSLKKWSRVEVIQRNSSRWIPPYSWHCAVLLTVMNSRQFIVKYKDSKMGLQCVPRDWIRPRPPPIVGRFPWRAGDMVEVFEDYAWWPANVVDIIINGDNRIISVCPLNSMREIRVRPSKIRLRKQWIQEQNWSIIDEFTNYEYRLETEEDFPYGVGGGKAPACDDRESCNTTGRKRRRSTEEEEEEELRQRLRRITVSLPSPASSTDYDSSDSSSSSMDDSPLSSVDSSKSPLF</sequence>
<feature type="domain" description="Agenet-like" evidence="2">
    <location>
        <begin position="26"/>
        <end position="65"/>
    </location>
</feature>
<comment type="caution">
    <text evidence="3">The sequence shown here is derived from an EMBL/GenBank/DDBJ whole genome shotgun (WGS) entry which is preliminary data.</text>
</comment>
<feature type="region of interest" description="Disordered" evidence="1">
    <location>
        <begin position="157"/>
        <end position="236"/>
    </location>
</feature>
<name>A0A8J5GQH1_ZINOF</name>
<organism evidence="3 4">
    <name type="scientific">Zingiber officinale</name>
    <name type="common">Ginger</name>
    <name type="synonym">Amomum zingiber</name>
    <dbReference type="NCBI Taxonomy" id="94328"/>
    <lineage>
        <taxon>Eukaryota</taxon>
        <taxon>Viridiplantae</taxon>
        <taxon>Streptophyta</taxon>
        <taxon>Embryophyta</taxon>
        <taxon>Tracheophyta</taxon>
        <taxon>Spermatophyta</taxon>
        <taxon>Magnoliopsida</taxon>
        <taxon>Liliopsida</taxon>
        <taxon>Zingiberales</taxon>
        <taxon>Zingiberaceae</taxon>
        <taxon>Zingiber</taxon>
    </lineage>
</organism>
<dbReference type="InterPro" id="IPR008395">
    <property type="entry name" value="Agenet-like_dom"/>
</dbReference>
<dbReference type="PANTHER" id="PTHR31917:SF5">
    <property type="entry name" value="OS02G0204500 PROTEIN"/>
    <property type="match status" value="1"/>
</dbReference>